<dbReference type="EMBL" id="UINC01165639">
    <property type="protein sequence ID" value="SVD67146.1"/>
    <property type="molecule type" value="Genomic_DNA"/>
</dbReference>
<feature type="non-terminal residue" evidence="1">
    <location>
        <position position="51"/>
    </location>
</feature>
<gene>
    <name evidence="1" type="ORF">METZ01_LOCUS420000</name>
</gene>
<sequence length="51" mass="6064">VTRIYFILVWALLCQWSSFAQQNMELQQRVDGLWYMPDESNPYTGKATRAH</sequence>
<feature type="non-terminal residue" evidence="1">
    <location>
        <position position="1"/>
    </location>
</feature>
<reference evidence="1" key="1">
    <citation type="submission" date="2018-05" db="EMBL/GenBank/DDBJ databases">
        <authorList>
            <person name="Lanie J.A."/>
            <person name="Ng W.-L."/>
            <person name="Kazmierczak K.M."/>
            <person name="Andrzejewski T.M."/>
            <person name="Davidsen T.M."/>
            <person name="Wayne K.J."/>
            <person name="Tettelin H."/>
            <person name="Glass J.I."/>
            <person name="Rusch D."/>
            <person name="Podicherti R."/>
            <person name="Tsui H.-C.T."/>
            <person name="Winkler M.E."/>
        </authorList>
    </citation>
    <scope>NUCLEOTIDE SEQUENCE</scope>
</reference>
<evidence type="ECO:0000313" key="1">
    <source>
        <dbReference type="EMBL" id="SVD67146.1"/>
    </source>
</evidence>
<organism evidence="1">
    <name type="scientific">marine metagenome</name>
    <dbReference type="NCBI Taxonomy" id="408172"/>
    <lineage>
        <taxon>unclassified sequences</taxon>
        <taxon>metagenomes</taxon>
        <taxon>ecological metagenomes</taxon>
    </lineage>
</organism>
<dbReference type="AlphaFoldDB" id="A0A382X7H7"/>
<accession>A0A382X7H7</accession>
<proteinExistence type="predicted"/>
<name>A0A382X7H7_9ZZZZ</name>
<protein>
    <submittedName>
        <fullName evidence="1">Uncharacterized protein</fullName>
    </submittedName>
</protein>